<evidence type="ECO:0000313" key="2">
    <source>
        <dbReference type="Proteomes" id="UP000253606"/>
    </source>
</evidence>
<dbReference type="AlphaFoldDB" id="A0A2Z5G7B1"/>
<gene>
    <name evidence="1" type="ORF">ACPOL_5909</name>
</gene>
<name>A0A2Z5G7B1_9BACT</name>
<evidence type="ECO:0000313" key="1">
    <source>
        <dbReference type="EMBL" id="AXC15153.1"/>
    </source>
</evidence>
<dbReference type="EMBL" id="CP030840">
    <property type="protein sequence ID" value="AXC15153.1"/>
    <property type="molecule type" value="Genomic_DNA"/>
</dbReference>
<protein>
    <submittedName>
        <fullName evidence="1">Uncharacterized protein</fullName>
    </submittedName>
</protein>
<keyword evidence="2" id="KW-1185">Reference proteome</keyword>
<accession>A0A2Z5G7B1</accession>
<dbReference type="KEGG" id="abas:ACPOL_5909"/>
<dbReference type="Proteomes" id="UP000253606">
    <property type="component" value="Chromosome"/>
</dbReference>
<reference evidence="1 2" key="1">
    <citation type="journal article" date="2018" name="Front. Microbiol.">
        <title>Hydrolytic Capabilities as a Key to Environmental Success: Chitinolytic and Cellulolytic Acidobacteria From Acidic Sub-arctic Soils and Boreal Peatlands.</title>
        <authorList>
            <person name="Belova S.E."/>
            <person name="Ravin N.V."/>
            <person name="Pankratov T.A."/>
            <person name="Rakitin A.L."/>
            <person name="Ivanova A.A."/>
            <person name="Beletsky A.V."/>
            <person name="Mardanov A.V."/>
            <person name="Sinninghe Damste J.S."/>
            <person name="Dedysh S.N."/>
        </authorList>
    </citation>
    <scope>NUCLEOTIDE SEQUENCE [LARGE SCALE GENOMIC DNA]</scope>
    <source>
        <strain evidence="1 2">SBC82</strain>
    </source>
</reference>
<sequence length="41" mass="4317">MQLTGINVTNLNPDSSKQYGSLVSKLSATFGSVKRAFALTA</sequence>
<proteinExistence type="predicted"/>
<organism evidence="1 2">
    <name type="scientific">Acidisarcina polymorpha</name>
    <dbReference type="NCBI Taxonomy" id="2211140"/>
    <lineage>
        <taxon>Bacteria</taxon>
        <taxon>Pseudomonadati</taxon>
        <taxon>Acidobacteriota</taxon>
        <taxon>Terriglobia</taxon>
        <taxon>Terriglobales</taxon>
        <taxon>Acidobacteriaceae</taxon>
        <taxon>Acidisarcina</taxon>
    </lineage>
</organism>